<dbReference type="Gene3D" id="3.30.750.24">
    <property type="entry name" value="STAS domain"/>
    <property type="match status" value="1"/>
</dbReference>
<evidence type="ECO:0000259" key="1">
    <source>
        <dbReference type="PROSITE" id="PS50801"/>
    </source>
</evidence>
<feature type="domain" description="STAS" evidence="1">
    <location>
        <begin position="14"/>
        <end position="101"/>
    </location>
</feature>
<accession>A0A1H8SA49</accession>
<dbReference type="STRING" id="406100.SAMN04488052_102599"/>
<dbReference type="CDD" id="cd07043">
    <property type="entry name" value="STAS_anti-anti-sigma_factors"/>
    <property type="match status" value="1"/>
</dbReference>
<dbReference type="InterPro" id="IPR058548">
    <property type="entry name" value="MlaB-like_STAS"/>
</dbReference>
<dbReference type="InterPro" id="IPR036513">
    <property type="entry name" value="STAS_dom_sf"/>
</dbReference>
<gene>
    <name evidence="2" type="ORF">SAMN04488052_102599</name>
</gene>
<dbReference type="EMBL" id="FOEG01000002">
    <property type="protein sequence ID" value="SEO75053.1"/>
    <property type="molecule type" value="Genomic_DNA"/>
</dbReference>
<proteinExistence type="predicted"/>
<organism evidence="2 3">
    <name type="scientific">Aquisalimonas asiatica</name>
    <dbReference type="NCBI Taxonomy" id="406100"/>
    <lineage>
        <taxon>Bacteria</taxon>
        <taxon>Pseudomonadati</taxon>
        <taxon>Pseudomonadota</taxon>
        <taxon>Gammaproteobacteria</taxon>
        <taxon>Chromatiales</taxon>
        <taxon>Ectothiorhodospiraceae</taxon>
        <taxon>Aquisalimonas</taxon>
    </lineage>
</organism>
<dbReference type="Pfam" id="PF13466">
    <property type="entry name" value="STAS_2"/>
    <property type="match status" value="1"/>
</dbReference>
<dbReference type="AlphaFoldDB" id="A0A1H8SA49"/>
<dbReference type="RefSeq" id="WP_171909850.1">
    <property type="nucleotide sequence ID" value="NZ_FOEG01000002.1"/>
</dbReference>
<dbReference type="SUPFAM" id="SSF52091">
    <property type="entry name" value="SpoIIaa-like"/>
    <property type="match status" value="1"/>
</dbReference>
<evidence type="ECO:0000313" key="2">
    <source>
        <dbReference type="EMBL" id="SEO75053.1"/>
    </source>
</evidence>
<name>A0A1H8SA49_9GAMM</name>
<sequence length="101" mass="10577">MSGGRLSSIDGGGLRLEGELGFATARSLWQEAAEHLPAAGTVRIDLAGVTRADSAGVALLIHWTRMQRDHGGGVEFVNIPAQMRSIARVSGVDGILPLSDQ</sequence>
<reference evidence="2 3" key="1">
    <citation type="submission" date="2016-10" db="EMBL/GenBank/DDBJ databases">
        <authorList>
            <person name="de Groot N.N."/>
        </authorList>
    </citation>
    <scope>NUCLEOTIDE SEQUENCE [LARGE SCALE GENOMIC DNA]</scope>
    <source>
        <strain evidence="2 3">CGMCC 1.6291</strain>
    </source>
</reference>
<evidence type="ECO:0000313" key="3">
    <source>
        <dbReference type="Proteomes" id="UP000199657"/>
    </source>
</evidence>
<dbReference type="InterPro" id="IPR052746">
    <property type="entry name" value="MlaB_ABC_Transporter"/>
</dbReference>
<dbReference type="PANTHER" id="PTHR35849:SF1">
    <property type="entry name" value="INTERMEMBRANE PHOSPHOLIPID TRANSPORT SYSTEM BINDING PROTEIN MLAB"/>
    <property type="match status" value="1"/>
</dbReference>
<protein>
    <submittedName>
        <fullName evidence="2">Phospholipid transport system transporter-binding protein</fullName>
    </submittedName>
</protein>
<dbReference type="PROSITE" id="PS50801">
    <property type="entry name" value="STAS"/>
    <property type="match status" value="1"/>
</dbReference>
<dbReference type="PANTHER" id="PTHR35849">
    <property type="entry name" value="BLR2341 PROTEIN"/>
    <property type="match status" value="1"/>
</dbReference>
<dbReference type="InterPro" id="IPR002645">
    <property type="entry name" value="STAS_dom"/>
</dbReference>
<dbReference type="Proteomes" id="UP000199657">
    <property type="component" value="Unassembled WGS sequence"/>
</dbReference>
<keyword evidence="3" id="KW-1185">Reference proteome</keyword>